<dbReference type="InterPro" id="IPR037066">
    <property type="entry name" value="Plug_dom_sf"/>
</dbReference>
<dbReference type="KEGG" id="fau:Fraau_1924"/>
<evidence type="ECO:0000256" key="8">
    <source>
        <dbReference type="PROSITE-ProRule" id="PRU01360"/>
    </source>
</evidence>
<keyword evidence="3 8" id="KW-1134">Transmembrane beta strand</keyword>
<evidence type="ECO:0000256" key="3">
    <source>
        <dbReference type="ARBA" id="ARBA00022452"/>
    </source>
</evidence>
<evidence type="ECO:0000256" key="1">
    <source>
        <dbReference type="ARBA" id="ARBA00004571"/>
    </source>
</evidence>
<dbReference type="GO" id="GO:0009279">
    <property type="term" value="C:cell outer membrane"/>
    <property type="evidence" value="ECO:0007669"/>
    <property type="project" value="UniProtKB-SubCell"/>
</dbReference>
<comment type="similarity">
    <text evidence="8 9">Belongs to the TonB-dependent receptor family.</text>
</comment>
<dbReference type="EMBL" id="CP003350">
    <property type="protein sequence ID" value="AFC86315.1"/>
    <property type="molecule type" value="Genomic_DNA"/>
</dbReference>
<dbReference type="InterPro" id="IPR036942">
    <property type="entry name" value="Beta-barrel_TonB_sf"/>
</dbReference>
<feature type="domain" description="TonB-dependent receptor-like beta-barrel" evidence="11">
    <location>
        <begin position="403"/>
        <end position="901"/>
    </location>
</feature>
<accession>H8L0Z5</accession>
<dbReference type="eggNOG" id="COG1629">
    <property type="taxonomic scope" value="Bacteria"/>
</dbReference>
<dbReference type="HOGENOM" id="CLU_010745_2_0_6"/>
<dbReference type="InterPro" id="IPR039426">
    <property type="entry name" value="TonB-dep_rcpt-like"/>
</dbReference>
<keyword evidence="5 9" id="KW-0798">TonB box</keyword>
<evidence type="ECO:0000256" key="10">
    <source>
        <dbReference type="SAM" id="SignalP"/>
    </source>
</evidence>
<evidence type="ECO:0000313" key="13">
    <source>
        <dbReference type="EMBL" id="AFC86315.1"/>
    </source>
</evidence>
<evidence type="ECO:0000256" key="2">
    <source>
        <dbReference type="ARBA" id="ARBA00022448"/>
    </source>
</evidence>
<keyword evidence="14" id="KW-1185">Reference proteome</keyword>
<keyword evidence="13" id="KW-0675">Receptor</keyword>
<sequence>MGYAAQDRIHQGICMKKHPMTLAVVFALATAFASAQAQTTDSTSTDAAPVTKTKARSLDQVNVSGTLINSAQIQTATPTYTITAQDIQARGFNSVAEVLQNSVFATGAVQGPQSSGGFTQGAQTVSLYGLSPEYTLTLIDGKPISQFGQLYNGTSNFTNISNIPLSMIESIDIIPGGGSSIYGSAAIAGTVNIKTKQHMDGGEVLARFGGYTPGGGASQRISASFGKTIGKFSILASAEFDNSDPIWAYQRSLTQYNKTPVTVAFLRDYNTFRSPYTYISPADGCSAMSGLFGGTTVAAHSSVASHTGTYCGSRSVLGYTTLANQSRSYNGMLKLRYDVNDHVRIYADGLLDFQKSKWTAGSNYMWWGPADFGYVVDQATGHYLYPERVFGPEEVGNNYYGNVGRQDDLMYQGDIGANGTFGDSDWNWDLYYMRSGDVTRTSTPERMADAIDSYFLSSLGFTGQYTAGGYPIVNTANNTFFNPLSPAQYQSFMRNVGGFSSTFINNTRATVSTDKLFTLPGGDAGFAWLVEGGSQGWTQPVNPLITDGEIWGTTATAGAGTRGHVASAFELNLPLLKQVTLDLSGRYDRYSVGSGDSGSSNGKFTWKAGLEYRPFESLLLRGNYSTAFLAPDMSSLFLGPTGNYQNVTDYYLCQTQGGGKNCAQDFTEQVQGSVLANSKLKPTTASTWTAGFVWAPVQGLSIQSDFLHISISNEIALQSADQLMRTDSQCRLGALSSTSADCAAAAAQVTRDSLTGEVTNITQYYVNMSNETTNSITSEVKYQFPRSPIGRFGVQLDYNVMLKHDYQQYKGGEVINQLTNPLYSSEFKSIVSGALSWSSLNQRWSSTLYWHRYGATPNYTAMVAGYGTEGAGYLKPWITFNWSLNYSPTRKLDLSLLVNNVMNKMPPRDPTYSSFPYYNSYNYNPYGREIMAQADYRFNL</sequence>
<dbReference type="STRING" id="767434.Fraau_1924"/>
<evidence type="ECO:0000256" key="9">
    <source>
        <dbReference type="RuleBase" id="RU003357"/>
    </source>
</evidence>
<keyword evidence="7 8" id="KW-0998">Cell outer membrane</keyword>
<dbReference type="PROSITE" id="PS52016">
    <property type="entry name" value="TONB_DEPENDENT_REC_3"/>
    <property type="match status" value="1"/>
</dbReference>
<evidence type="ECO:0000313" key="14">
    <source>
        <dbReference type="Proteomes" id="UP000005234"/>
    </source>
</evidence>
<keyword evidence="2 8" id="KW-0813">Transport</keyword>
<feature type="domain" description="TonB-dependent receptor plug" evidence="12">
    <location>
        <begin position="73"/>
        <end position="190"/>
    </location>
</feature>
<evidence type="ECO:0000256" key="7">
    <source>
        <dbReference type="ARBA" id="ARBA00023237"/>
    </source>
</evidence>
<protein>
    <submittedName>
        <fullName evidence="13">Outer membrane receptor for ferrienterochelin and colicins</fullName>
    </submittedName>
</protein>
<dbReference type="Pfam" id="PF00593">
    <property type="entry name" value="TonB_dep_Rec_b-barrel"/>
    <property type="match status" value="1"/>
</dbReference>
<dbReference type="SUPFAM" id="SSF56935">
    <property type="entry name" value="Porins"/>
    <property type="match status" value="1"/>
</dbReference>
<keyword evidence="4 8" id="KW-0812">Transmembrane</keyword>
<dbReference type="InterPro" id="IPR000531">
    <property type="entry name" value="Beta-barrel_TonB"/>
</dbReference>
<dbReference type="Pfam" id="PF07715">
    <property type="entry name" value="Plug"/>
    <property type="match status" value="1"/>
</dbReference>
<reference evidence="13" key="1">
    <citation type="submission" date="2012-02" db="EMBL/GenBank/DDBJ databases">
        <title>The complete genome of Frateuria aurantia DSM 6220.</title>
        <authorList>
            <consortium name="US DOE Joint Genome Institute (JGI-PGF)"/>
            <person name="Lucas S."/>
            <person name="Copeland A."/>
            <person name="Lapidus A."/>
            <person name="Glavina del Rio T."/>
            <person name="Dalin E."/>
            <person name="Tice H."/>
            <person name="Bruce D."/>
            <person name="Goodwin L."/>
            <person name="Pitluck S."/>
            <person name="Peters L."/>
            <person name="Ovchinnikova G."/>
            <person name="Teshima H."/>
            <person name="Kyrpides N."/>
            <person name="Mavromatis K."/>
            <person name="Ivanova N."/>
            <person name="Brettin T."/>
            <person name="Detter J.C."/>
            <person name="Han C."/>
            <person name="Larimer F."/>
            <person name="Land M."/>
            <person name="Hauser L."/>
            <person name="Markowitz V."/>
            <person name="Cheng J.-F."/>
            <person name="Hugenholtz P."/>
            <person name="Woyke T."/>
            <person name="Wu D."/>
            <person name="Brambilla E."/>
            <person name="Klenk H.-P."/>
            <person name="Eisen J.A."/>
        </authorList>
    </citation>
    <scope>NUCLEOTIDE SEQUENCE</scope>
    <source>
        <strain evidence="13">DSM 6220</strain>
    </source>
</reference>
<dbReference type="Gene3D" id="2.170.130.10">
    <property type="entry name" value="TonB-dependent receptor, plug domain"/>
    <property type="match status" value="1"/>
</dbReference>
<dbReference type="PANTHER" id="PTHR47234">
    <property type="match status" value="1"/>
</dbReference>
<name>H8L0Z5_FRAAD</name>
<dbReference type="Proteomes" id="UP000005234">
    <property type="component" value="Chromosome"/>
</dbReference>
<organism evidence="13 14">
    <name type="scientific">Frateuria aurantia (strain ATCC 33424 / DSM 6220 / KCTC 2777 / LMG 1558 / NBRC 3245 / NCIMB 13370)</name>
    <name type="common">Acetobacter aurantius</name>
    <dbReference type="NCBI Taxonomy" id="767434"/>
    <lineage>
        <taxon>Bacteria</taxon>
        <taxon>Pseudomonadati</taxon>
        <taxon>Pseudomonadota</taxon>
        <taxon>Gammaproteobacteria</taxon>
        <taxon>Lysobacterales</taxon>
        <taxon>Rhodanobacteraceae</taxon>
        <taxon>Frateuria</taxon>
    </lineage>
</organism>
<evidence type="ECO:0000256" key="5">
    <source>
        <dbReference type="ARBA" id="ARBA00023077"/>
    </source>
</evidence>
<feature type="chain" id="PRO_5003613571" evidence="10">
    <location>
        <begin position="38"/>
        <end position="940"/>
    </location>
</feature>
<keyword evidence="6 8" id="KW-0472">Membrane</keyword>
<evidence type="ECO:0000259" key="11">
    <source>
        <dbReference type="Pfam" id="PF00593"/>
    </source>
</evidence>
<feature type="signal peptide" evidence="10">
    <location>
        <begin position="1"/>
        <end position="37"/>
    </location>
</feature>
<dbReference type="AlphaFoldDB" id="H8L0Z5"/>
<dbReference type="PANTHER" id="PTHR47234:SF1">
    <property type="entry name" value="TONB-DEPENDENT RECEPTOR"/>
    <property type="match status" value="1"/>
</dbReference>
<keyword evidence="10" id="KW-0732">Signal</keyword>
<proteinExistence type="inferred from homology"/>
<evidence type="ECO:0000259" key="12">
    <source>
        <dbReference type="Pfam" id="PF07715"/>
    </source>
</evidence>
<evidence type="ECO:0000256" key="4">
    <source>
        <dbReference type="ARBA" id="ARBA00022692"/>
    </source>
</evidence>
<gene>
    <name evidence="13" type="ordered locus">Fraau_1924</name>
</gene>
<dbReference type="Gene3D" id="2.40.170.20">
    <property type="entry name" value="TonB-dependent receptor, beta-barrel domain"/>
    <property type="match status" value="1"/>
</dbReference>
<dbReference type="InterPro" id="IPR012910">
    <property type="entry name" value="Plug_dom"/>
</dbReference>
<evidence type="ECO:0000256" key="6">
    <source>
        <dbReference type="ARBA" id="ARBA00023136"/>
    </source>
</evidence>
<comment type="subcellular location">
    <subcellularLocation>
        <location evidence="1 8">Cell outer membrane</location>
        <topology evidence="1 8">Multi-pass membrane protein</topology>
    </subcellularLocation>
</comment>
<dbReference type="eggNOG" id="COG4771">
    <property type="taxonomic scope" value="Bacteria"/>
</dbReference>